<dbReference type="GO" id="GO:0016747">
    <property type="term" value="F:acyltransferase activity, transferring groups other than amino-acyl groups"/>
    <property type="evidence" value="ECO:0007669"/>
    <property type="project" value="InterPro"/>
</dbReference>
<organism evidence="2 3">
    <name type="scientific">Oenococcus oeni</name>
    <name type="common">Leuconostoc oenos</name>
    <dbReference type="NCBI Taxonomy" id="1247"/>
    <lineage>
        <taxon>Bacteria</taxon>
        <taxon>Bacillati</taxon>
        <taxon>Bacillota</taxon>
        <taxon>Bacilli</taxon>
        <taxon>Lactobacillales</taxon>
        <taxon>Lactobacillaceae</taxon>
        <taxon>Oenococcus</taxon>
    </lineage>
</organism>
<evidence type="ECO:0000313" key="3">
    <source>
        <dbReference type="Proteomes" id="UP001281024"/>
    </source>
</evidence>
<protein>
    <submittedName>
        <fullName evidence="2">GNAT family N-acetyltransferase</fullName>
    </submittedName>
</protein>
<dbReference type="AlphaFoldDB" id="A0AAJ2P1S0"/>
<evidence type="ECO:0000313" key="2">
    <source>
        <dbReference type="EMBL" id="MDV7715313.1"/>
    </source>
</evidence>
<dbReference type="Gene3D" id="3.40.630.30">
    <property type="match status" value="1"/>
</dbReference>
<comment type="caution">
    <text evidence="2">The sequence shown here is derived from an EMBL/GenBank/DDBJ whole genome shotgun (WGS) entry which is preliminary data.</text>
</comment>
<proteinExistence type="predicted"/>
<dbReference type="RefSeq" id="WP_075646597.1">
    <property type="nucleotide sequence ID" value="NZ_CP027431.1"/>
</dbReference>
<name>A0AAJ2P1S0_OENOE</name>
<gene>
    <name evidence="2" type="ORF">GA838_06020</name>
</gene>
<dbReference type="Proteomes" id="UP001281024">
    <property type="component" value="Unassembled WGS sequence"/>
</dbReference>
<dbReference type="Pfam" id="PF13302">
    <property type="entry name" value="Acetyltransf_3"/>
    <property type="match status" value="1"/>
</dbReference>
<accession>A0AAJ2P1S0</accession>
<feature type="domain" description="N-acetyltransferase" evidence="1">
    <location>
        <begin position="2"/>
        <end position="43"/>
    </location>
</feature>
<dbReference type="InterPro" id="IPR000182">
    <property type="entry name" value="GNAT_dom"/>
</dbReference>
<sequence>MATEAAECLLKLGFSSYSLNKISASFVPNNIGSKKVLKKIGMHYVSTTERAFDKKELLLI</sequence>
<evidence type="ECO:0000259" key="1">
    <source>
        <dbReference type="Pfam" id="PF13302"/>
    </source>
</evidence>
<dbReference type="EMBL" id="WERV01000004">
    <property type="protein sequence ID" value="MDV7715313.1"/>
    <property type="molecule type" value="Genomic_DNA"/>
</dbReference>
<reference evidence="2" key="1">
    <citation type="submission" date="2019-10" db="EMBL/GenBank/DDBJ databases">
        <title>Malate fermentation in French cider.</title>
        <authorList>
            <person name="Cousin F.J."/>
            <person name="Medina Fernandez S."/>
            <person name="Misery B."/>
            <person name="Laplace J.-M."/>
            <person name="Cretenet M."/>
        </authorList>
    </citation>
    <scope>NUCLEOTIDE SEQUENCE</scope>
    <source>
        <strain evidence="2">UCMA15129</strain>
    </source>
</reference>
<dbReference type="InterPro" id="IPR016181">
    <property type="entry name" value="Acyl_CoA_acyltransferase"/>
</dbReference>
<dbReference type="SUPFAM" id="SSF55729">
    <property type="entry name" value="Acyl-CoA N-acyltransferases (Nat)"/>
    <property type="match status" value="1"/>
</dbReference>